<dbReference type="EMBL" id="AWUE01014934">
    <property type="protein sequence ID" value="OMP00524.1"/>
    <property type="molecule type" value="Genomic_DNA"/>
</dbReference>
<name>A0A1R3K0C2_9ROSI</name>
<sequence>MGFLFSKEVIAVPTSNVALNLHVGPWPMGWALSLLLKVVGTVWWM</sequence>
<evidence type="ECO:0000313" key="2">
    <source>
        <dbReference type="Proteomes" id="UP000187203"/>
    </source>
</evidence>
<reference evidence="2" key="1">
    <citation type="submission" date="2013-09" db="EMBL/GenBank/DDBJ databases">
        <title>Corchorus olitorius genome sequencing.</title>
        <authorList>
            <person name="Alam M."/>
            <person name="Haque M.S."/>
            <person name="Islam M.S."/>
            <person name="Emdad E.M."/>
            <person name="Islam M.M."/>
            <person name="Ahmed B."/>
            <person name="Halim A."/>
            <person name="Hossen Q.M.M."/>
            <person name="Hossain M.Z."/>
            <person name="Ahmed R."/>
            <person name="Khan M.M."/>
            <person name="Islam R."/>
            <person name="Rashid M.M."/>
            <person name="Khan S.A."/>
            <person name="Rahman M.S."/>
            <person name="Alam M."/>
            <person name="Yahiya A.S."/>
            <person name="Khan M.S."/>
            <person name="Azam M.S."/>
            <person name="Haque T."/>
            <person name="Lashkar M.Z.H."/>
            <person name="Akhand A.I."/>
            <person name="Morshed G."/>
            <person name="Roy S."/>
            <person name="Uddin K.S."/>
            <person name="Rabeya T."/>
            <person name="Hossain A.S."/>
            <person name="Chowdhury A."/>
            <person name="Snigdha A.R."/>
            <person name="Mortoza M.S."/>
            <person name="Matin S.A."/>
            <person name="Hoque S.M.E."/>
            <person name="Islam M.K."/>
            <person name="Roy D.K."/>
            <person name="Haider R."/>
            <person name="Moosa M.M."/>
            <person name="Elias S.M."/>
            <person name="Hasan A.M."/>
            <person name="Jahan S."/>
            <person name="Shafiuddin M."/>
            <person name="Mahmood N."/>
            <person name="Shommy N.S."/>
        </authorList>
    </citation>
    <scope>NUCLEOTIDE SEQUENCE [LARGE SCALE GENOMIC DNA]</scope>
    <source>
        <strain evidence="2">cv. O-4</strain>
    </source>
</reference>
<accession>A0A1R3K0C2</accession>
<protein>
    <submittedName>
        <fullName evidence="1">Uncharacterized protein</fullName>
    </submittedName>
</protein>
<dbReference type="OrthoDB" id="10334697at2759"/>
<dbReference type="Proteomes" id="UP000187203">
    <property type="component" value="Unassembled WGS sequence"/>
</dbReference>
<comment type="caution">
    <text evidence="1">The sequence shown here is derived from an EMBL/GenBank/DDBJ whole genome shotgun (WGS) entry which is preliminary data.</text>
</comment>
<dbReference type="AlphaFoldDB" id="A0A1R3K0C2"/>
<gene>
    <name evidence="1" type="ORF">COLO4_12621</name>
</gene>
<evidence type="ECO:0000313" key="1">
    <source>
        <dbReference type="EMBL" id="OMP00524.1"/>
    </source>
</evidence>
<proteinExistence type="predicted"/>
<keyword evidence="2" id="KW-1185">Reference proteome</keyword>
<organism evidence="1 2">
    <name type="scientific">Corchorus olitorius</name>
    <dbReference type="NCBI Taxonomy" id="93759"/>
    <lineage>
        <taxon>Eukaryota</taxon>
        <taxon>Viridiplantae</taxon>
        <taxon>Streptophyta</taxon>
        <taxon>Embryophyta</taxon>
        <taxon>Tracheophyta</taxon>
        <taxon>Spermatophyta</taxon>
        <taxon>Magnoliopsida</taxon>
        <taxon>eudicotyledons</taxon>
        <taxon>Gunneridae</taxon>
        <taxon>Pentapetalae</taxon>
        <taxon>rosids</taxon>
        <taxon>malvids</taxon>
        <taxon>Malvales</taxon>
        <taxon>Malvaceae</taxon>
        <taxon>Grewioideae</taxon>
        <taxon>Apeibeae</taxon>
        <taxon>Corchorus</taxon>
    </lineage>
</organism>